<evidence type="ECO:0000313" key="1">
    <source>
        <dbReference type="EMBL" id="MFC6022981.1"/>
    </source>
</evidence>
<evidence type="ECO:0000313" key="2">
    <source>
        <dbReference type="Proteomes" id="UP001596203"/>
    </source>
</evidence>
<proteinExistence type="predicted"/>
<accession>A0ABW1KNU8</accession>
<sequence length="162" mass="18686">MRYAEVTTHQDSESWRAFEAVAYPKREGLSLGWPDKDAALEHMMQWECGEACSSEVFHDYQTEHPGNRESDYVETETHVVTWHTGLCHVALYRKVPTGTVYLVEVESGTGKARTHSVLTQPEGMKLFRRMCELHEFGPEEVSLWEITVYPDEHEDLELLELA</sequence>
<gene>
    <name evidence="1" type="ORF">ACFP2T_43380</name>
</gene>
<name>A0ABW1KNU8_9ACTN</name>
<protein>
    <submittedName>
        <fullName evidence="1">Uncharacterized protein</fullName>
    </submittedName>
</protein>
<organism evidence="1 2">
    <name type="scientific">Plantactinospora solaniradicis</name>
    <dbReference type="NCBI Taxonomy" id="1723736"/>
    <lineage>
        <taxon>Bacteria</taxon>
        <taxon>Bacillati</taxon>
        <taxon>Actinomycetota</taxon>
        <taxon>Actinomycetes</taxon>
        <taxon>Micromonosporales</taxon>
        <taxon>Micromonosporaceae</taxon>
        <taxon>Plantactinospora</taxon>
    </lineage>
</organism>
<dbReference type="RefSeq" id="WP_377432900.1">
    <property type="nucleotide sequence ID" value="NZ_JBHSPR010000084.1"/>
</dbReference>
<comment type="caution">
    <text evidence="1">The sequence shown here is derived from an EMBL/GenBank/DDBJ whole genome shotgun (WGS) entry which is preliminary data.</text>
</comment>
<reference evidence="2" key="1">
    <citation type="journal article" date="2019" name="Int. J. Syst. Evol. Microbiol.">
        <title>The Global Catalogue of Microorganisms (GCM) 10K type strain sequencing project: providing services to taxonomists for standard genome sequencing and annotation.</title>
        <authorList>
            <consortium name="The Broad Institute Genomics Platform"/>
            <consortium name="The Broad Institute Genome Sequencing Center for Infectious Disease"/>
            <person name="Wu L."/>
            <person name="Ma J."/>
        </authorList>
    </citation>
    <scope>NUCLEOTIDE SEQUENCE [LARGE SCALE GENOMIC DNA]</scope>
    <source>
        <strain evidence="2">ZS-35-S2</strain>
    </source>
</reference>
<keyword evidence="2" id="KW-1185">Reference proteome</keyword>
<dbReference type="Proteomes" id="UP001596203">
    <property type="component" value="Unassembled WGS sequence"/>
</dbReference>
<dbReference type="EMBL" id="JBHSPR010000084">
    <property type="protein sequence ID" value="MFC6022981.1"/>
    <property type="molecule type" value="Genomic_DNA"/>
</dbReference>